<reference evidence="2 3" key="1">
    <citation type="submission" date="2015-03" db="EMBL/GenBank/DDBJ databases">
        <title>Genome sequence of Pseudoalteromonas aurantia.</title>
        <authorList>
            <person name="Xie B.-B."/>
            <person name="Rong J.-C."/>
            <person name="Qin Q.-L."/>
            <person name="Zhang Y.-Z."/>
        </authorList>
    </citation>
    <scope>NUCLEOTIDE SEQUENCE [LARGE SCALE GENOMIC DNA]</scope>
    <source>
        <strain evidence="2 3">208</strain>
    </source>
</reference>
<evidence type="ECO:0000259" key="1">
    <source>
        <dbReference type="SMART" id="SM00245"/>
    </source>
</evidence>
<gene>
    <name evidence="2" type="ORF">PAUR_a3526</name>
</gene>
<dbReference type="CDD" id="cd07563">
    <property type="entry name" value="Peptidase_S41_IRBP"/>
    <property type="match status" value="1"/>
</dbReference>
<dbReference type="SUPFAM" id="SSF52096">
    <property type="entry name" value="ClpP/crotonase"/>
    <property type="match status" value="1"/>
</dbReference>
<dbReference type="InterPro" id="IPR050789">
    <property type="entry name" value="Diverse_Enzym_Activities"/>
</dbReference>
<protein>
    <recommendedName>
        <fullName evidence="1">Tail specific protease domain-containing protein</fullName>
    </recommendedName>
</protein>
<dbReference type="Pfam" id="PF14684">
    <property type="entry name" value="Tricorn_C1"/>
    <property type="match status" value="1"/>
</dbReference>
<organism evidence="2 3">
    <name type="scientific">Pseudoalteromonas aurantia 208</name>
    <dbReference type="NCBI Taxonomy" id="1314867"/>
    <lineage>
        <taxon>Bacteria</taxon>
        <taxon>Pseudomonadati</taxon>
        <taxon>Pseudomonadota</taxon>
        <taxon>Gammaproteobacteria</taxon>
        <taxon>Alteromonadales</taxon>
        <taxon>Pseudoalteromonadaceae</taxon>
        <taxon>Pseudoalteromonas</taxon>
    </lineage>
</organism>
<evidence type="ECO:0000313" key="2">
    <source>
        <dbReference type="EMBL" id="MBE0366505.1"/>
    </source>
</evidence>
<sequence>MFEKTRFIGILLTTQLLLAGCNSHNDNKDQDPLLGIWNKTAYGEVLEITKDKISRFEYNQHGCMNTHSFIRGTALPTEIDQLKRHSNNELHVAYQGELVISRFDKVTGLPTSCLTPIDTTNDISAVQTFDYFWHTFNDYYAFFELRNVNWQTQYETFRPRVTNAMSKEALFEVLAAMIAPLKDGHVSLSSDFSAFSVGKPSPLFDAIQGLANSALRHGEQPNEQAVTHYILSTYENTLTQYISPSSLNTFPTGDTLKTFIWGKTADNVGILTINNMANFHTHPQATSTENMAALERHLDKIMLDLAETEALILDIRINTGGSDDLALTIAQRFATQDILAFNKQAINKSGLGSPYRSLVKQHNTPYNKPIYLLTSQITASAAEVFAMAMLQFPHVTQVGEETSGEFSDILSFNLPNGWEVGLSNEIYRNAQGENFEQAGLQPNIDVSAFSSFELESNRFESYDHVLSLLNKQSYLPISVTTFEEQVNRIMSEHNLPGLSAAVIHNGSTVFAGGFGVKDLQHSPVSADTPFFLASVTKTLVGATLAQAVHNKQILLDETVAPLLPFPLFIPKEQAEQISLRHLITHTSGIIDNPQVYNCTYYVLDNYVSLYNLMTQSSNCVNQVNPSLPNLFEQYLTSNGELNSPQNFIHQYNFSVGEVQVYSNIATSLAAYALEKKTNESFTELSHRYVFSPLNMQDTSWGLAIPSNDVAQRLYIDPETMQPMQFPNYRTITYADGSVISTVNDLTKFLKATMNQGVLNNKQVLPAKVVEDMLSSQTDVPTSSRDIGYFWNLDGAIVHHDGADPGVLTYLIGDTHTQNGIVLLSNGDFNSDSHSEALSQIKALALRLAYTYQK</sequence>
<dbReference type="InterPro" id="IPR005151">
    <property type="entry name" value="Tail-specific_protease"/>
</dbReference>
<dbReference type="EMBL" id="AQGV01000009">
    <property type="protein sequence ID" value="MBE0366505.1"/>
    <property type="molecule type" value="Genomic_DNA"/>
</dbReference>
<dbReference type="SUPFAM" id="SSF56601">
    <property type="entry name" value="beta-lactamase/transpeptidase-like"/>
    <property type="match status" value="1"/>
</dbReference>
<dbReference type="InterPro" id="IPR028204">
    <property type="entry name" value="Tricorn_C1"/>
</dbReference>
<dbReference type="InterPro" id="IPR001466">
    <property type="entry name" value="Beta-lactam-related"/>
</dbReference>
<dbReference type="SMART" id="SM00245">
    <property type="entry name" value="TSPc"/>
    <property type="match status" value="1"/>
</dbReference>
<comment type="caution">
    <text evidence="2">The sequence shown here is derived from an EMBL/GenBank/DDBJ whole genome shotgun (WGS) entry which is preliminary data.</text>
</comment>
<dbReference type="PROSITE" id="PS51257">
    <property type="entry name" value="PROKAR_LIPOPROTEIN"/>
    <property type="match status" value="1"/>
</dbReference>
<dbReference type="Gene3D" id="3.90.226.10">
    <property type="entry name" value="2-enoyl-CoA Hydratase, Chain A, domain 1"/>
    <property type="match status" value="1"/>
</dbReference>
<dbReference type="PANTHER" id="PTHR43283">
    <property type="entry name" value="BETA-LACTAMASE-RELATED"/>
    <property type="match status" value="1"/>
</dbReference>
<dbReference type="Pfam" id="PF03572">
    <property type="entry name" value="Peptidase_S41"/>
    <property type="match status" value="1"/>
</dbReference>
<accession>A0ABR9E692</accession>
<dbReference type="PANTHER" id="PTHR43283:SF18">
    <property type="match status" value="1"/>
</dbReference>
<dbReference type="InterPro" id="IPR012338">
    <property type="entry name" value="Beta-lactam/transpept-like"/>
</dbReference>
<dbReference type="Gene3D" id="3.40.710.10">
    <property type="entry name" value="DD-peptidase/beta-lactamase superfamily"/>
    <property type="match status" value="1"/>
</dbReference>
<dbReference type="Proteomes" id="UP000615755">
    <property type="component" value="Unassembled WGS sequence"/>
</dbReference>
<dbReference type="InterPro" id="IPR029045">
    <property type="entry name" value="ClpP/crotonase-like_dom_sf"/>
</dbReference>
<keyword evidence="3" id="KW-1185">Reference proteome</keyword>
<dbReference type="RefSeq" id="WP_192506016.1">
    <property type="nucleotide sequence ID" value="NZ_AQGV01000009.1"/>
</dbReference>
<feature type="domain" description="Tail specific protease" evidence="1">
    <location>
        <begin position="266"/>
        <end position="447"/>
    </location>
</feature>
<dbReference type="Gene3D" id="3.30.750.44">
    <property type="match status" value="1"/>
</dbReference>
<name>A0ABR9E692_9GAMM</name>
<proteinExistence type="predicted"/>
<evidence type="ECO:0000313" key="3">
    <source>
        <dbReference type="Proteomes" id="UP000615755"/>
    </source>
</evidence>
<dbReference type="Pfam" id="PF00144">
    <property type="entry name" value="Beta-lactamase"/>
    <property type="match status" value="1"/>
</dbReference>